<accession>A0A0M8MPR5</accession>
<feature type="region of interest" description="Disordered" evidence="1">
    <location>
        <begin position="1"/>
        <end position="111"/>
    </location>
</feature>
<feature type="compositionally biased region" description="Polar residues" evidence="1">
    <location>
        <begin position="15"/>
        <end position="31"/>
    </location>
</feature>
<reference evidence="2 3" key="1">
    <citation type="submission" date="2015-07" db="EMBL/GenBank/DDBJ databases">
        <title>Draft Genome Sequence of Malassezia furfur CBS1878 and Malassezia pachydermatis CBS1879.</title>
        <authorList>
            <person name="Triana S."/>
            <person name="Ohm R."/>
            <person name="Gonzalez A."/>
            <person name="DeCock H."/>
            <person name="Restrepo S."/>
            <person name="Celis A."/>
        </authorList>
    </citation>
    <scope>NUCLEOTIDE SEQUENCE [LARGE SCALE GENOMIC DNA]</scope>
    <source>
        <strain evidence="2 3">CBS 1879</strain>
    </source>
</reference>
<feature type="compositionally biased region" description="Low complexity" evidence="1">
    <location>
        <begin position="599"/>
        <end position="618"/>
    </location>
</feature>
<dbReference type="OrthoDB" id="1638493at2759"/>
<evidence type="ECO:0000313" key="2">
    <source>
        <dbReference type="EMBL" id="KOS14357.1"/>
    </source>
</evidence>
<feature type="compositionally biased region" description="Low complexity" evidence="1">
    <location>
        <begin position="651"/>
        <end position="670"/>
    </location>
</feature>
<dbReference type="AlphaFoldDB" id="A0A0M8MPR5"/>
<evidence type="ECO:0000313" key="3">
    <source>
        <dbReference type="Proteomes" id="UP000037751"/>
    </source>
</evidence>
<feature type="region of interest" description="Disordered" evidence="1">
    <location>
        <begin position="553"/>
        <end position="623"/>
    </location>
</feature>
<feature type="compositionally biased region" description="Low complexity" evidence="1">
    <location>
        <begin position="369"/>
        <end position="389"/>
    </location>
</feature>
<sequence length="1080" mass="115455">MDSGGNGMAGRSTIPWRSNTATSSHSATQRASPLVVSVGDELPTSSADTPMLGDPSRMLSSSPTHMHILDMGESAPSLPTSQSTRSENAMASSSRFGESETSATGVSTAEPPNQLSHNVVLLLEPSTRVLYMFGPLQVTGSYSLSGHVRVSLPHAMSECQEMELQSLRVTFTGYSMYIDSSGRFSALRLCEIQHDVVSAPVTLELPPNGPTMHEADFDLFVPGWVPASLSTRSSSTFYKLEAEAVLCDVRSDKFRSAPASPLLPDLVTAAPSSSLRPPVTIRSAPMLVVVQRTRDLVPIPVAQTAVFSGTDVSLGPSTQANANPFRRETNPFRRAMSAESTPNLSGTAPLSTPSTPSLSKDLPPPPPYTSAASASASVPSTPQIPAAVRPKPKPVPLRNYSHKARLYLPTPVLIKNVSQEFLPIRMTLSVPGHSPTHTFSYGEQSPLIFGLQIELDPMWQHAKHWRDLRLCELEAVCIQMEKYSSVLSRSYCMAFALPTQPESLVRAHDLPQFEDVPSTLGMATPQSAAGMPGLIPHPYHRPLLENRLRLEQAGTAPKDRQNNVERLRAYTVGPLPDKKQASSSSKADEKRATGKGKEAASTSGALSSPPSSKTSKLALGRGRRTVSTAISRFSVFSGLRDHDESSSHAGSTPSATNQASSASSSRPTSPGLEDPKATTASTSEHTKASYVFDGDDGYGLMLSQKRVRLSFSLPMVPSYGRASLKNQMPQLLPDYESPHMRIRHKLKVKMRFGFGATALGSAAGVQSVVMSVPVRFSEAPPVDALSQAPPLVLPTSAHSYVPRDQEMGEALPGAYAQASHASQTPHDAQRYLPAYTQLFREDGSRLEDDAEVLPPYPDQYVTLPGSETNQLDSAFAAYLQMHLTLATAEEREGKTAAPVSVVDAINAEDDQLYNMQTMADDMMMEDRMVQDEDDDAETASDGEDDDEVVLTTTQSQPSQLTTITSSSSVDGLRVAQDRSLSPLPQLQMAQPSYLSSTTSFGQASTPLSVSASLTAPVAPATPPSVATGITSPESMTTALPHEATVSPTPRPTISSAMPAPIVLPNTSFVMPFGPASSSSS</sequence>
<evidence type="ECO:0000256" key="1">
    <source>
        <dbReference type="SAM" id="MobiDB-lite"/>
    </source>
</evidence>
<feature type="compositionally biased region" description="Low complexity" evidence="1">
    <location>
        <begin position="951"/>
        <end position="968"/>
    </location>
</feature>
<feature type="compositionally biased region" description="Acidic residues" evidence="1">
    <location>
        <begin position="931"/>
        <end position="948"/>
    </location>
</feature>
<dbReference type="VEuPathDB" id="FungiDB:Malapachy_4234"/>
<feature type="region of interest" description="Disordered" evidence="1">
    <location>
        <begin position="640"/>
        <end position="683"/>
    </location>
</feature>
<keyword evidence="3" id="KW-1185">Reference proteome</keyword>
<feature type="region of interest" description="Disordered" evidence="1">
    <location>
        <begin position="931"/>
        <end position="970"/>
    </location>
</feature>
<proteinExistence type="predicted"/>
<dbReference type="Proteomes" id="UP000037751">
    <property type="component" value="Unassembled WGS sequence"/>
</dbReference>
<feature type="compositionally biased region" description="Basic and acidic residues" evidence="1">
    <location>
        <begin position="576"/>
        <end position="598"/>
    </location>
</feature>
<feature type="compositionally biased region" description="Polar residues" evidence="1">
    <location>
        <begin position="77"/>
        <end position="111"/>
    </location>
</feature>
<dbReference type="EMBL" id="LGAV01000004">
    <property type="protein sequence ID" value="KOS14357.1"/>
    <property type="molecule type" value="Genomic_DNA"/>
</dbReference>
<gene>
    <name evidence="2" type="ORF">Malapachy_4234</name>
</gene>
<dbReference type="STRING" id="77020.A0A0M8MPR5"/>
<feature type="compositionally biased region" description="Low complexity" evidence="1">
    <location>
        <begin position="344"/>
        <end position="361"/>
    </location>
</feature>
<organism evidence="2 3">
    <name type="scientific">Malassezia pachydermatis</name>
    <dbReference type="NCBI Taxonomy" id="77020"/>
    <lineage>
        <taxon>Eukaryota</taxon>
        <taxon>Fungi</taxon>
        <taxon>Dikarya</taxon>
        <taxon>Basidiomycota</taxon>
        <taxon>Ustilaginomycotina</taxon>
        <taxon>Malasseziomycetes</taxon>
        <taxon>Malasseziales</taxon>
        <taxon>Malasseziaceae</taxon>
        <taxon>Malassezia</taxon>
    </lineage>
</organism>
<name>A0A0M8MPR5_9BASI</name>
<feature type="compositionally biased region" description="Basic and acidic residues" evidence="1">
    <location>
        <begin position="557"/>
        <end position="568"/>
    </location>
</feature>
<protein>
    <submittedName>
        <fullName evidence="2">Uncharacterized protein</fullName>
    </submittedName>
</protein>
<dbReference type="GeneID" id="28730561"/>
<feature type="region of interest" description="Disordered" evidence="1">
    <location>
        <begin position="337"/>
        <end position="395"/>
    </location>
</feature>
<dbReference type="RefSeq" id="XP_017991989.1">
    <property type="nucleotide sequence ID" value="XM_018138685.1"/>
</dbReference>
<comment type="caution">
    <text evidence="2">The sequence shown here is derived from an EMBL/GenBank/DDBJ whole genome shotgun (WGS) entry which is preliminary data.</text>
</comment>